<evidence type="ECO:0000313" key="2">
    <source>
        <dbReference type="Proteomes" id="UP001162992"/>
    </source>
</evidence>
<keyword evidence="2" id="KW-1185">Reference proteome</keyword>
<proteinExistence type="predicted"/>
<dbReference type="Proteomes" id="UP001162992">
    <property type="component" value="Chromosome 11"/>
</dbReference>
<accession>A0ACC2C9L0</accession>
<name>A0ACC2C9L0_DIPCM</name>
<organism evidence="1 2">
    <name type="scientific">Diphasiastrum complanatum</name>
    <name type="common">Issler's clubmoss</name>
    <name type="synonym">Lycopodium complanatum</name>
    <dbReference type="NCBI Taxonomy" id="34168"/>
    <lineage>
        <taxon>Eukaryota</taxon>
        <taxon>Viridiplantae</taxon>
        <taxon>Streptophyta</taxon>
        <taxon>Embryophyta</taxon>
        <taxon>Tracheophyta</taxon>
        <taxon>Lycopodiopsida</taxon>
        <taxon>Lycopodiales</taxon>
        <taxon>Lycopodiaceae</taxon>
        <taxon>Lycopodioideae</taxon>
        <taxon>Diphasiastrum</taxon>
    </lineage>
</organism>
<evidence type="ECO:0000313" key="1">
    <source>
        <dbReference type="EMBL" id="KAJ7538684.1"/>
    </source>
</evidence>
<gene>
    <name evidence="1" type="ORF">O6H91_11G059300</name>
</gene>
<sequence>MTLPVTSTSSWIRVIVIWLFLSTAQSCRKIYTMQFGDRCSDLLPALGLSREAFLALNNRVDCYHFKAGQRACVESSASTCSRMYEVKKGDSCQSIIAAAKISQSKFLYINPGINCSNLQVGDQVCIASCRKHYHQRKLLSPLDLNSSNSLKGRNNGRKILLDYIGGTGLPIQFKEVPILSNTIEVYFVLAFAIDANRLGAVQDGNFSNYWISALTPSSICALKAHHCNVRVLLSLSGYSQYISATGATRIIEWYDPKNTTTWINNAFRSISSSVKAYHLDGIDIDYETFPQSKTFVFCIGTLIQKLKRAKIIDKATIAPYNQTYSLYEQLYNQYGHCIDYVNYQFYADDLQKVSDYVDLYNRIAKVFPRRKLLSSIEVMGRGLQGNDFFSALKILKREIGGVPGMFLWTADRSKENGFLVEKVAQCLL</sequence>
<dbReference type="EMBL" id="CM055102">
    <property type="protein sequence ID" value="KAJ7538684.1"/>
    <property type="molecule type" value="Genomic_DNA"/>
</dbReference>
<reference evidence="2" key="1">
    <citation type="journal article" date="2024" name="Proc. Natl. Acad. Sci. U.S.A.">
        <title>Extraordinary preservation of gene collinearity over three hundred million years revealed in homosporous lycophytes.</title>
        <authorList>
            <person name="Li C."/>
            <person name="Wickell D."/>
            <person name="Kuo L.Y."/>
            <person name="Chen X."/>
            <person name="Nie B."/>
            <person name="Liao X."/>
            <person name="Peng D."/>
            <person name="Ji J."/>
            <person name="Jenkins J."/>
            <person name="Williams M."/>
            <person name="Shu S."/>
            <person name="Plott C."/>
            <person name="Barry K."/>
            <person name="Rajasekar S."/>
            <person name="Grimwood J."/>
            <person name="Han X."/>
            <person name="Sun S."/>
            <person name="Hou Z."/>
            <person name="He W."/>
            <person name="Dai G."/>
            <person name="Sun C."/>
            <person name="Schmutz J."/>
            <person name="Leebens-Mack J.H."/>
            <person name="Li F.W."/>
            <person name="Wang L."/>
        </authorList>
    </citation>
    <scope>NUCLEOTIDE SEQUENCE [LARGE SCALE GENOMIC DNA]</scope>
    <source>
        <strain evidence="2">cv. PW_Plant_1</strain>
    </source>
</reference>
<protein>
    <submittedName>
        <fullName evidence="1">Uncharacterized protein</fullName>
    </submittedName>
</protein>
<comment type="caution">
    <text evidence="1">The sequence shown here is derived from an EMBL/GenBank/DDBJ whole genome shotgun (WGS) entry which is preliminary data.</text>
</comment>